<dbReference type="InterPro" id="IPR047135">
    <property type="entry name" value="YsiQ"/>
</dbReference>
<dbReference type="EMBL" id="JAFBEB010000007">
    <property type="protein sequence ID" value="MBM7590752.1"/>
    <property type="molecule type" value="Genomic_DNA"/>
</dbReference>
<keyword evidence="4 7" id="KW-0812">Transmembrane</keyword>
<dbReference type="PANTHER" id="PTHR42925">
    <property type="entry name" value="MULTIDRUG AND TOXIN EFFLUX PROTEIN MATE FAMILY"/>
    <property type="match status" value="1"/>
</dbReference>
<evidence type="ECO:0000256" key="6">
    <source>
        <dbReference type="ARBA" id="ARBA00023136"/>
    </source>
</evidence>
<feature type="transmembrane region" description="Helical" evidence="7">
    <location>
        <begin position="131"/>
        <end position="151"/>
    </location>
</feature>
<name>A0A938XV90_9BACL</name>
<keyword evidence="9" id="KW-1185">Reference proteome</keyword>
<feature type="transmembrane region" description="Helical" evidence="7">
    <location>
        <begin position="12"/>
        <end position="32"/>
    </location>
</feature>
<dbReference type="NCBIfam" id="TIGR00797">
    <property type="entry name" value="matE"/>
    <property type="match status" value="1"/>
</dbReference>
<keyword evidence="5 7" id="KW-1133">Transmembrane helix</keyword>
<dbReference type="GO" id="GO:0042910">
    <property type="term" value="F:xenobiotic transmembrane transporter activity"/>
    <property type="evidence" value="ECO:0007669"/>
    <property type="project" value="InterPro"/>
</dbReference>
<dbReference type="Proteomes" id="UP000717624">
    <property type="component" value="Unassembled WGS sequence"/>
</dbReference>
<dbReference type="GO" id="GO:0015297">
    <property type="term" value="F:antiporter activity"/>
    <property type="evidence" value="ECO:0007669"/>
    <property type="project" value="InterPro"/>
</dbReference>
<comment type="subcellular location">
    <subcellularLocation>
        <location evidence="1">Cell membrane</location>
        <topology evidence="1">Multi-pass membrane protein</topology>
    </subcellularLocation>
</comment>
<accession>A0A938XV90</accession>
<dbReference type="GO" id="GO:0005886">
    <property type="term" value="C:plasma membrane"/>
    <property type="evidence" value="ECO:0007669"/>
    <property type="project" value="UniProtKB-SubCell"/>
</dbReference>
<dbReference type="Pfam" id="PF01554">
    <property type="entry name" value="MatE"/>
    <property type="match status" value="2"/>
</dbReference>
<dbReference type="RefSeq" id="WP_204518499.1">
    <property type="nucleotide sequence ID" value="NZ_BAABIN010000016.1"/>
</dbReference>
<dbReference type="InterPro" id="IPR002528">
    <property type="entry name" value="MATE_fam"/>
</dbReference>
<proteinExistence type="predicted"/>
<evidence type="ECO:0000256" key="3">
    <source>
        <dbReference type="ARBA" id="ARBA00022475"/>
    </source>
</evidence>
<evidence type="ECO:0000256" key="1">
    <source>
        <dbReference type="ARBA" id="ARBA00004651"/>
    </source>
</evidence>
<dbReference type="PANTHER" id="PTHR42925:SF1">
    <property type="entry name" value="VIRULENCE FACTOR MVIN"/>
    <property type="match status" value="1"/>
</dbReference>
<dbReference type="CDD" id="cd13134">
    <property type="entry name" value="MATE_like_8"/>
    <property type="match status" value="1"/>
</dbReference>
<feature type="transmembrane region" description="Helical" evidence="7">
    <location>
        <begin position="163"/>
        <end position="182"/>
    </location>
</feature>
<dbReference type="InterPro" id="IPR048279">
    <property type="entry name" value="MdtK-like"/>
</dbReference>
<feature type="transmembrane region" description="Helical" evidence="7">
    <location>
        <begin position="317"/>
        <end position="335"/>
    </location>
</feature>
<feature type="transmembrane region" description="Helical" evidence="7">
    <location>
        <begin position="89"/>
        <end position="111"/>
    </location>
</feature>
<evidence type="ECO:0000256" key="4">
    <source>
        <dbReference type="ARBA" id="ARBA00022692"/>
    </source>
</evidence>
<keyword evidence="3" id="KW-1003">Cell membrane</keyword>
<dbReference type="PIRSF" id="PIRSF006603">
    <property type="entry name" value="DinF"/>
    <property type="match status" value="1"/>
</dbReference>
<feature type="transmembrane region" description="Helical" evidence="7">
    <location>
        <begin position="194"/>
        <end position="214"/>
    </location>
</feature>
<evidence type="ECO:0000256" key="5">
    <source>
        <dbReference type="ARBA" id="ARBA00022989"/>
    </source>
</evidence>
<comment type="caution">
    <text evidence="8">The sequence shown here is derived from an EMBL/GenBank/DDBJ whole genome shotgun (WGS) entry which is preliminary data.</text>
</comment>
<organism evidence="8 9">
    <name type="scientific">Brevibacillus fulvus</name>
    <dbReference type="NCBI Taxonomy" id="1125967"/>
    <lineage>
        <taxon>Bacteria</taxon>
        <taxon>Bacillati</taxon>
        <taxon>Bacillota</taxon>
        <taxon>Bacilli</taxon>
        <taxon>Bacillales</taxon>
        <taxon>Paenibacillaceae</taxon>
        <taxon>Brevibacillus</taxon>
    </lineage>
</organism>
<feature type="transmembrane region" description="Helical" evidence="7">
    <location>
        <begin position="52"/>
        <end position="77"/>
    </location>
</feature>
<evidence type="ECO:0000313" key="8">
    <source>
        <dbReference type="EMBL" id="MBM7590752.1"/>
    </source>
</evidence>
<keyword evidence="2" id="KW-0813">Transport</keyword>
<gene>
    <name evidence="8" type="ORF">JOD01_002362</name>
</gene>
<keyword evidence="6 7" id="KW-0472">Membrane</keyword>
<reference evidence="8" key="1">
    <citation type="submission" date="2021-01" db="EMBL/GenBank/DDBJ databases">
        <title>Genomic Encyclopedia of Type Strains, Phase IV (KMG-IV): sequencing the most valuable type-strain genomes for metagenomic binning, comparative biology and taxonomic classification.</title>
        <authorList>
            <person name="Goeker M."/>
        </authorList>
    </citation>
    <scope>NUCLEOTIDE SEQUENCE</scope>
    <source>
        <strain evidence="8">DSM 25523</strain>
    </source>
</reference>
<sequence>MEHFQLDKRFRLLTLTIPIFVELSLRMLMGNIDTMMLSHYSDDSVAAVGVANQLLTVILLVFSLIEMGAAIVVAQYLGAKRSDKAAEAVVVALAVNIVSGLVLSGAVLLFGKQILLLLGLPAELLPYALPFLYLVGGLSVFEAISMTAGAMLRAYGYTRDAMFVTFGMNILNGLGNYLVLFAPWGLPVLGVEGVAMSTVFARLVAMVVLVVILYRRLDCYLPVHILRKFPRSILKNILNIGVPGAGENIMYNASQLVVTAFIATLGTEALTTKIYTQNIMNYSYLLALSVGQATQIQIGHLVGANEKELAYRTCLRSLKIAFISSFVVAGIIALFRTSLMGIFTDNPAIIALGSSLILIQWILEPGRTFNLVVISALRAAGDARFPVYMGILSMWGVSCLLSYLLGIWAGLGLIGIWIAFTLDEWLRGILMLWRWRGRKWQQMYMIEPAVASVKPLQANANAKA</sequence>
<evidence type="ECO:0000313" key="9">
    <source>
        <dbReference type="Proteomes" id="UP000717624"/>
    </source>
</evidence>
<dbReference type="AlphaFoldDB" id="A0A938XV90"/>
<evidence type="ECO:0000256" key="7">
    <source>
        <dbReference type="SAM" id="Phobius"/>
    </source>
</evidence>
<protein>
    <submittedName>
        <fullName evidence="8">MATE family efflux protein</fullName>
    </submittedName>
</protein>
<evidence type="ECO:0000256" key="2">
    <source>
        <dbReference type="ARBA" id="ARBA00022448"/>
    </source>
</evidence>